<proteinExistence type="predicted"/>
<dbReference type="Pfam" id="PF05494">
    <property type="entry name" value="MlaC"/>
    <property type="match status" value="1"/>
</dbReference>
<accession>A0AAP2CQF2</accession>
<dbReference type="RefSeq" id="WP_327793568.1">
    <property type="nucleotide sequence ID" value="NZ_JADQAZ010000002.1"/>
</dbReference>
<dbReference type="PANTHER" id="PTHR36573">
    <property type="entry name" value="INTERMEMBRANE PHOSPHOLIPID TRANSPORT SYSTEM BINDING PROTEIN MLAC"/>
    <property type="match status" value="1"/>
</dbReference>
<dbReference type="InterPro" id="IPR006311">
    <property type="entry name" value="TAT_signal"/>
</dbReference>
<organism evidence="1 2">
    <name type="scientific">Harenicola maris</name>
    <dbReference type="NCBI Taxonomy" id="2841044"/>
    <lineage>
        <taxon>Bacteria</taxon>
        <taxon>Pseudomonadati</taxon>
        <taxon>Pseudomonadota</taxon>
        <taxon>Alphaproteobacteria</taxon>
        <taxon>Rhodobacterales</taxon>
        <taxon>Paracoccaceae</taxon>
        <taxon>Harenicola</taxon>
    </lineage>
</organism>
<dbReference type="Gene3D" id="3.10.450.710">
    <property type="entry name" value="Tgt2/MlaC"/>
    <property type="match status" value="1"/>
</dbReference>
<dbReference type="EMBL" id="JADQAZ010000002">
    <property type="protein sequence ID" value="MBT0957332.1"/>
    <property type="molecule type" value="Genomic_DNA"/>
</dbReference>
<gene>
    <name evidence="1" type="ORF">IV417_08040</name>
</gene>
<evidence type="ECO:0000313" key="1">
    <source>
        <dbReference type="EMBL" id="MBT0957332.1"/>
    </source>
</evidence>
<evidence type="ECO:0000313" key="2">
    <source>
        <dbReference type="Proteomes" id="UP001315686"/>
    </source>
</evidence>
<name>A0AAP2CQF2_9RHOB</name>
<keyword evidence="2" id="KW-1185">Reference proteome</keyword>
<sequence length="203" mass="22295">MPSNFSSLNRRQVMGGLAAFGAMALTPFRALALSVGGAESLVTKLVDDINKVIASGKSEQGMYSDFERIFVRYADVPTIARYALGNDGRSASKAQIRAFTKAYQGYISRKYGSRFREFIGGKLEMQGARAVKSFVEVKTTAILKGQSPFEVTFLVSDRSGSDKFFNMFIEGVNMLLSERTEIGALLDRRGGDLDQLTKDLKSL</sequence>
<reference evidence="1 2" key="1">
    <citation type="journal article" date="2021" name="Arch. Microbiol.">
        <title>Harenicola maris gen. nov., sp. nov. isolated from the Sea of Japan shallow sediments.</title>
        <authorList>
            <person name="Romanenko L.A."/>
            <person name="Kurilenko V.V."/>
            <person name="Chernysheva N.Y."/>
            <person name="Tekutyeva L.A."/>
            <person name="Velansky P.V."/>
            <person name="Svetashev V.I."/>
            <person name="Isaeva M.P."/>
        </authorList>
    </citation>
    <scope>NUCLEOTIDE SEQUENCE [LARGE SCALE GENOMIC DNA]</scope>
    <source>
        <strain evidence="1 2">KMM 3653</strain>
    </source>
</reference>
<comment type="caution">
    <text evidence="1">The sequence shown here is derived from an EMBL/GenBank/DDBJ whole genome shotgun (WGS) entry which is preliminary data.</text>
</comment>
<dbReference type="PANTHER" id="PTHR36573:SF1">
    <property type="entry name" value="INTERMEMBRANE PHOSPHOLIPID TRANSPORT SYSTEM BINDING PROTEIN MLAC"/>
    <property type="match status" value="1"/>
</dbReference>
<dbReference type="AlphaFoldDB" id="A0AAP2CQF2"/>
<dbReference type="InterPro" id="IPR008869">
    <property type="entry name" value="MlaC/ttg2D"/>
</dbReference>
<dbReference type="Proteomes" id="UP001315686">
    <property type="component" value="Unassembled WGS sequence"/>
</dbReference>
<protein>
    <submittedName>
        <fullName evidence="1">ABC transporter substrate-binding protein</fullName>
    </submittedName>
</protein>
<dbReference type="InterPro" id="IPR042245">
    <property type="entry name" value="Tgt2/MlaC_sf"/>
</dbReference>
<dbReference type="PROSITE" id="PS51318">
    <property type="entry name" value="TAT"/>
    <property type="match status" value="1"/>
</dbReference>